<sequence>MGVMLRRLNTHVHADHITGTGWLKALIPSCQSVLSKAAGGQADVLIDDGHVIEFGDQALECRLTPGHTNGCTTYVSLANQIAFTGDALLIRACGRTDFQQGDASRLYDSVHEKIFSLSSDFLLYPGHDYQGLTVTSVEEEKVHNPRLSKNREEFIKIMENLNLDYPKKIDSAVPANLVDGMEQVDESLVRHIRHG</sequence>
<dbReference type="PANTHER" id="PTHR43084:SF1">
    <property type="entry name" value="PERSULFIDE DIOXYGENASE ETHE1, MITOCHONDRIAL"/>
    <property type="match status" value="1"/>
</dbReference>
<dbReference type="GO" id="GO:0070813">
    <property type="term" value="P:hydrogen sulfide metabolic process"/>
    <property type="evidence" value="ECO:0007669"/>
    <property type="project" value="TreeGrafter"/>
</dbReference>
<dbReference type="Gene3D" id="3.60.15.10">
    <property type="entry name" value="Ribonuclease Z/Hydroxyacylglutathione hydrolase-like"/>
    <property type="match status" value="1"/>
</dbReference>
<dbReference type="GO" id="GO:0006749">
    <property type="term" value="P:glutathione metabolic process"/>
    <property type="evidence" value="ECO:0007669"/>
    <property type="project" value="InterPro"/>
</dbReference>
<dbReference type="AlphaFoldDB" id="A0A6S7G810"/>
<dbReference type="InterPro" id="IPR044528">
    <property type="entry name" value="POD-like_MBL-fold"/>
</dbReference>
<dbReference type="GO" id="GO:0005739">
    <property type="term" value="C:mitochondrion"/>
    <property type="evidence" value="ECO:0007669"/>
    <property type="project" value="TreeGrafter"/>
</dbReference>
<accession>A0A6S7G810</accession>
<protein>
    <submittedName>
        <fullName evidence="2">Persulfide dioxygenase ETHE1, mitochondrial</fullName>
    </submittedName>
</protein>
<dbReference type="EMBL" id="CACRXK020001491">
    <property type="protein sequence ID" value="CAB3989454.1"/>
    <property type="molecule type" value="Genomic_DNA"/>
</dbReference>
<keyword evidence="1" id="KW-0479">Metal-binding</keyword>
<organism evidence="2 3">
    <name type="scientific">Paramuricea clavata</name>
    <name type="common">Red gorgonian</name>
    <name type="synonym">Violescent sea-whip</name>
    <dbReference type="NCBI Taxonomy" id="317549"/>
    <lineage>
        <taxon>Eukaryota</taxon>
        <taxon>Metazoa</taxon>
        <taxon>Cnidaria</taxon>
        <taxon>Anthozoa</taxon>
        <taxon>Octocorallia</taxon>
        <taxon>Malacalcyonacea</taxon>
        <taxon>Plexauridae</taxon>
        <taxon>Paramuricea</taxon>
    </lineage>
</organism>
<keyword evidence="2" id="KW-0560">Oxidoreductase</keyword>
<gene>
    <name evidence="2" type="ORF">PACLA_8A040454</name>
</gene>
<keyword evidence="2" id="KW-0223">Dioxygenase</keyword>
<dbReference type="PANTHER" id="PTHR43084">
    <property type="entry name" value="PERSULFIDE DIOXYGENASE ETHE1"/>
    <property type="match status" value="1"/>
</dbReference>
<dbReference type="InterPro" id="IPR036866">
    <property type="entry name" value="RibonucZ/Hydroxyglut_hydro"/>
</dbReference>
<dbReference type="InterPro" id="IPR051682">
    <property type="entry name" value="Mito_Persulfide_Diox"/>
</dbReference>
<dbReference type="OrthoDB" id="449487at2759"/>
<dbReference type="InterPro" id="IPR001279">
    <property type="entry name" value="Metallo-B-lactamas"/>
</dbReference>
<dbReference type="GO" id="GO:0046872">
    <property type="term" value="F:metal ion binding"/>
    <property type="evidence" value="ECO:0007669"/>
    <property type="project" value="UniProtKB-KW"/>
</dbReference>
<reference evidence="2" key="1">
    <citation type="submission" date="2020-04" db="EMBL/GenBank/DDBJ databases">
        <authorList>
            <person name="Alioto T."/>
            <person name="Alioto T."/>
            <person name="Gomez Garrido J."/>
        </authorList>
    </citation>
    <scope>NUCLEOTIDE SEQUENCE</scope>
    <source>
        <strain evidence="2">A484AB</strain>
    </source>
</reference>
<evidence type="ECO:0000256" key="1">
    <source>
        <dbReference type="ARBA" id="ARBA00022723"/>
    </source>
</evidence>
<evidence type="ECO:0000313" key="3">
    <source>
        <dbReference type="Proteomes" id="UP001152795"/>
    </source>
</evidence>
<dbReference type="Proteomes" id="UP001152795">
    <property type="component" value="Unassembled WGS sequence"/>
</dbReference>
<dbReference type="SUPFAM" id="SSF56281">
    <property type="entry name" value="Metallo-hydrolase/oxidoreductase"/>
    <property type="match status" value="1"/>
</dbReference>
<dbReference type="GO" id="GO:0050313">
    <property type="term" value="F:sulfur dioxygenase activity"/>
    <property type="evidence" value="ECO:0007669"/>
    <property type="project" value="InterPro"/>
</dbReference>
<name>A0A6S7G810_PARCT</name>
<comment type="caution">
    <text evidence="2">The sequence shown here is derived from an EMBL/GenBank/DDBJ whole genome shotgun (WGS) entry which is preliminary data.</text>
</comment>
<dbReference type="CDD" id="cd07724">
    <property type="entry name" value="POD-like_MBL-fold"/>
    <property type="match status" value="1"/>
</dbReference>
<dbReference type="SMART" id="SM00849">
    <property type="entry name" value="Lactamase_B"/>
    <property type="match status" value="1"/>
</dbReference>
<evidence type="ECO:0000313" key="2">
    <source>
        <dbReference type="EMBL" id="CAB3989454.1"/>
    </source>
</evidence>
<proteinExistence type="predicted"/>
<keyword evidence="3" id="KW-1185">Reference proteome</keyword>
<dbReference type="Pfam" id="PF00753">
    <property type="entry name" value="Lactamase_B"/>
    <property type="match status" value="1"/>
</dbReference>